<feature type="transmembrane region" description="Helical" evidence="1">
    <location>
        <begin position="40"/>
        <end position="57"/>
    </location>
</feature>
<feature type="transmembrane region" description="Helical" evidence="1">
    <location>
        <begin position="6"/>
        <end position="28"/>
    </location>
</feature>
<keyword evidence="1" id="KW-0472">Membrane</keyword>
<proteinExistence type="predicted"/>
<evidence type="ECO:0000313" key="2">
    <source>
        <dbReference type="EMBL" id="GEN32698.1"/>
    </source>
</evidence>
<keyword evidence="1" id="KW-1133">Transmembrane helix</keyword>
<evidence type="ECO:0000313" key="3">
    <source>
        <dbReference type="Proteomes" id="UP000321157"/>
    </source>
</evidence>
<dbReference type="RefSeq" id="WP_146808003.1">
    <property type="nucleotide sequence ID" value="NZ_BJXX01000013.1"/>
</dbReference>
<dbReference type="AlphaFoldDB" id="A0A511V435"/>
<feature type="transmembrane region" description="Helical" evidence="1">
    <location>
        <begin position="63"/>
        <end position="84"/>
    </location>
</feature>
<accession>A0A511V435</accession>
<dbReference type="OrthoDB" id="9928565at2"/>
<organism evidence="2 3">
    <name type="scientific">Aneurinibacillus danicus</name>
    <dbReference type="NCBI Taxonomy" id="267746"/>
    <lineage>
        <taxon>Bacteria</taxon>
        <taxon>Bacillati</taxon>
        <taxon>Bacillota</taxon>
        <taxon>Bacilli</taxon>
        <taxon>Bacillales</taxon>
        <taxon>Paenibacillaceae</taxon>
        <taxon>Aneurinibacillus group</taxon>
        <taxon>Aneurinibacillus</taxon>
    </lineage>
</organism>
<comment type="caution">
    <text evidence="2">The sequence shown here is derived from an EMBL/GenBank/DDBJ whole genome shotgun (WGS) entry which is preliminary data.</text>
</comment>
<reference evidence="2 3" key="1">
    <citation type="submission" date="2019-07" db="EMBL/GenBank/DDBJ databases">
        <title>Whole genome shotgun sequence of Aneurinibacillus danicus NBRC 102444.</title>
        <authorList>
            <person name="Hosoyama A."/>
            <person name="Uohara A."/>
            <person name="Ohji S."/>
            <person name="Ichikawa N."/>
        </authorList>
    </citation>
    <scope>NUCLEOTIDE SEQUENCE [LARGE SCALE GENOMIC DNA]</scope>
    <source>
        <strain evidence="2 3">NBRC 102444</strain>
    </source>
</reference>
<sequence length="113" mass="12597">MINIGLLLLGFIQLFTAIITFMNKSSLFGIAPLPKELSHYRYMLTSLWISVGIIFIMGSWNSVIAPGAALLAVINVILEVVFYWKSDFPKWYTILGTIVMGGLGIWSSFSISF</sequence>
<protein>
    <submittedName>
        <fullName evidence="2">Uncharacterized protein</fullName>
    </submittedName>
</protein>
<keyword evidence="3" id="KW-1185">Reference proteome</keyword>
<keyword evidence="1" id="KW-0812">Transmembrane</keyword>
<evidence type="ECO:0000256" key="1">
    <source>
        <dbReference type="SAM" id="Phobius"/>
    </source>
</evidence>
<gene>
    <name evidence="2" type="ORF">ADA01nite_01580</name>
</gene>
<dbReference type="Proteomes" id="UP000321157">
    <property type="component" value="Unassembled WGS sequence"/>
</dbReference>
<name>A0A511V435_9BACL</name>
<feature type="transmembrane region" description="Helical" evidence="1">
    <location>
        <begin position="91"/>
        <end position="109"/>
    </location>
</feature>
<dbReference type="EMBL" id="BJXX01000013">
    <property type="protein sequence ID" value="GEN32698.1"/>
    <property type="molecule type" value="Genomic_DNA"/>
</dbReference>